<reference evidence="1" key="1">
    <citation type="submission" date="2020-04" db="EMBL/GenBank/DDBJ databases">
        <authorList>
            <person name="Chiriac C."/>
            <person name="Salcher M."/>
            <person name="Ghai R."/>
            <person name="Kavagutti S V."/>
        </authorList>
    </citation>
    <scope>NUCLEOTIDE SEQUENCE</scope>
</reference>
<proteinExistence type="predicted"/>
<dbReference type="EMBL" id="LR796727">
    <property type="protein sequence ID" value="CAB4162042.1"/>
    <property type="molecule type" value="Genomic_DNA"/>
</dbReference>
<evidence type="ECO:0000313" key="1">
    <source>
        <dbReference type="EMBL" id="CAB4162042.1"/>
    </source>
</evidence>
<organism evidence="1">
    <name type="scientific">uncultured Caudovirales phage</name>
    <dbReference type="NCBI Taxonomy" id="2100421"/>
    <lineage>
        <taxon>Viruses</taxon>
        <taxon>Duplodnaviria</taxon>
        <taxon>Heunggongvirae</taxon>
        <taxon>Uroviricota</taxon>
        <taxon>Caudoviricetes</taxon>
        <taxon>Peduoviridae</taxon>
        <taxon>Maltschvirus</taxon>
        <taxon>Maltschvirus maltsch</taxon>
    </lineage>
</organism>
<protein>
    <submittedName>
        <fullName evidence="1">Uncharacterized protein</fullName>
    </submittedName>
</protein>
<sequence>MTIMHLTDGTEVSSGAIVYDRDSKDFIKVTNGRCTLDHSTPAGFAESHKGGQCRYTPCEGVALRCVGLDDKGRPVVAFTYRKIDPSKVTPAADYRWPDMSQTKPRNLFIGRV</sequence>
<gene>
    <name evidence="1" type="ORF">UFOVP786_22</name>
</gene>
<accession>A0A6J5NT97</accession>
<name>A0A6J5NT97_9CAUD</name>